<dbReference type="PANTHER" id="PTHR45928">
    <property type="entry name" value="RE38146P"/>
    <property type="match status" value="1"/>
</dbReference>
<comment type="subcellular location">
    <subcellularLocation>
        <location evidence="1">Mitochondrion inner membrane</location>
        <topology evidence="1">Multi-pass membrane protein</topology>
    </subcellularLocation>
</comment>
<gene>
    <name evidence="12" type="ORF">TPSB3V08_LOCUS12549</name>
</gene>
<dbReference type="PANTHER" id="PTHR45928:SF1">
    <property type="entry name" value="RE38146P"/>
    <property type="match status" value="1"/>
</dbReference>
<dbReference type="Pfam" id="PF00153">
    <property type="entry name" value="Mito_carr"/>
    <property type="match status" value="1"/>
</dbReference>
<comment type="similarity">
    <text evidence="2 11">Belongs to the mitochondrial carrier (TC 2.A.29) family.</text>
</comment>
<keyword evidence="4 10" id="KW-0812">Transmembrane</keyword>
<dbReference type="InterPro" id="IPR018108">
    <property type="entry name" value="MCP_transmembrane"/>
</dbReference>
<evidence type="ECO:0000256" key="6">
    <source>
        <dbReference type="ARBA" id="ARBA00022792"/>
    </source>
</evidence>
<dbReference type="Gene3D" id="1.50.40.10">
    <property type="entry name" value="Mitochondrial carrier domain"/>
    <property type="match status" value="1"/>
</dbReference>
<dbReference type="AlphaFoldDB" id="A0A7R9DQ48"/>
<evidence type="ECO:0000256" key="7">
    <source>
        <dbReference type="ARBA" id="ARBA00022989"/>
    </source>
</evidence>
<keyword evidence="6" id="KW-0999">Mitochondrion inner membrane</keyword>
<feature type="repeat" description="Solcar" evidence="10">
    <location>
        <begin position="24"/>
        <end position="117"/>
    </location>
</feature>
<dbReference type="GO" id="GO:0005743">
    <property type="term" value="C:mitochondrial inner membrane"/>
    <property type="evidence" value="ECO:0007669"/>
    <property type="project" value="UniProtKB-SubCell"/>
</dbReference>
<keyword evidence="8" id="KW-0496">Mitochondrion</keyword>
<evidence type="ECO:0000256" key="11">
    <source>
        <dbReference type="RuleBase" id="RU000488"/>
    </source>
</evidence>
<keyword evidence="5" id="KW-0677">Repeat</keyword>
<dbReference type="InterPro" id="IPR051508">
    <property type="entry name" value="Mito_Carrier_Antiporter"/>
</dbReference>
<evidence type="ECO:0000256" key="4">
    <source>
        <dbReference type="ARBA" id="ARBA00022692"/>
    </source>
</evidence>
<sequence>MSVTPTLSPTWSQPRPIVTFSSMDGILYGAHSSNRRGTGELLGAIIATVVKTHLQAQAAKSVAVGHQHAHSGMTRAFLNIYKEHGVPGLWRGVIGAMPRSAVGSDLTAGLLFHMQGSA</sequence>
<evidence type="ECO:0000256" key="5">
    <source>
        <dbReference type="ARBA" id="ARBA00022737"/>
    </source>
</evidence>
<reference evidence="12" key="1">
    <citation type="submission" date="2020-11" db="EMBL/GenBank/DDBJ databases">
        <authorList>
            <person name="Tran Van P."/>
        </authorList>
    </citation>
    <scope>NUCLEOTIDE SEQUENCE</scope>
</reference>
<organism evidence="12">
    <name type="scientific">Timema poppense</name>
    <name type="common">Walking stick</name>
    <dbReference type="NCBI Taxonomy" id="170557"/>
    <lineage>
        <taxon>Eukaryota</taxon>
        <taxon>Metazoa</taxon>
        <taxon>Ecdysozoa</taxon>
        <taxon>Arthropoda</taxon>
        <taxon>Hexapoda</taxon>
        <taxon>Insecta</taxon>
        <taxon>Pterygota</taxon>
        <taxon>Neoptera</taxon>
        <taxon>Polyneoptera</taxon>
        <taxon>Phasmatodea</taxon>
        <taxon>Timematodea</taxon>
        <taxon>Timematoidea</taxon>
        <taxon>Timematidae</taxon>
        <taxon>Timema</taxon>
    </lineage>
</organism>
<evidence type="ECO:0000256" key="9">
    <source>
        <dbReference type="ARBA" id="ARBA00023136"/>
    </source>
</evidence>
<keyword evidence="7" id="KW-1133">Transmembrane helix</keyword>
<evidence type="ECO:0000313" key="12">
    <source>
        <dbReference type="EMBL" id="CAD7418700.1"/>
    </source>
</evidence>
<dbReference type="SUPFAM" id="SSF103506">
    <property type="entry name" value="Mitochondrial carrier"/>
    <property type="match status" value="1"/>
</dbReference>
<keyword evidence="9 10" id="KW-0472">Membrane</keyword>
<evidence type="ECO:0000256" key="1">
    <source>
        <dbReference type="ARBA" id="ARBA00004448"/>
    </source>
</evidence>
<protein>
    <submittedName>
        <fullName evidence="12">Uncharacterized protein</fullName>
    </submittedName>
</protein>
<proteinExistence type="inferred from homology"/>
<name>A0A7R9DQ48_TIMPO</name>
<keyword evidence="3 11" id="KW-0813">Transport</keyword>
<evidence type="ECO:0000256" key="3">
    <source>
        <dbReference type="ARBA" id="ARBA00022448"/>
    </source>
</evidence>
<dbReference type="EMBL" id="OD018106">
    <property type="protein sequence ID" value="CAD7418700.1"/>
    <property type="molecule type" value="Genomic_DNA"/>
</dbReference>
<dbReference type="InterPro" id="IPR023395">
    <property type="entry name" value="MCP_dom_sf"/>
</dbReference>
<dbReference type="PROSITE" id="PS50920">
    <property type="entry name" value="SOLCAR"/>
    <property type="match status" value="1"/>
</dbReference>
<evidence type="ECO:0000256" key="8">
    <source>
        <dbReference type="ARBA" id="ARBA00023128"/>
    </source>
</evidence>
<accession>A0A7R9DQ48</accession>
<evidence type="ECO:0000256" key="10">
    <source>
        <dbReference type="PROSITE-ProRule" id="PRU00282"/>
    </source>
</evidence>
<evidence type="ECO:0000256" key="2">
    <source>
        <dbReference type="ARBA" id="ARBA00006375"/>
    </source>
</evidence>